<keyword evidence="8" id="KW-1185">Reference proteome</keyword>
<comment type="subcellular location">
    <subcellularLocation>
        <location evidence="1">Membrane</location>
    </subcellularLocation>
</comment>
<dbReference type="SUPFAM" id="SSF81321">
    <property type="entry name" value="Family A G protein-coupled receptor-like"/>
    <property type="match status" value="1"/>
</dbReference>
<evidence type="ECO:0000256" key="4">
    <source>
        <dbReference type="ARBA" id="ARBA00023136"/>
    </source>
</evidence>
<sequence length="135" mass="15856">MYSCWVCGLLLQSVVFHVLQHPQYPDFWQCVSFGFFRSQAQETAYNLFCVFAMYFLPLFVICFAYSCILWEISKKTRETRGEEFDFAHEANVLPFIGRLTRKNIFKPNLQSMFHNMCLFLNIIADISVTILQSGH</sequence>
<protein>
    <recommendedName>
        <fullName evidence="9">G-protein coupled receptors family 1 profile domain-containing protein</fullName>
    </recommendedName>
</protein>
<proteinExistence type="predicted"/>
<dbReference type="Pfam" id="PF00001">
    <property type="entry name" value="7tm_1"/>
    <property type="match status" value="1"/>
</dbReference>
<keyword evidence="3 5" id="KW-1133">Transmembrane helix</keyword>
<gene>
    <name evidence="7" type="ORF">AAG570_003873</name>
</gene>
<evidence type="ECO:0000256" key="5">
    <source>
        <dbReference type="SAM" id="Phobius"/>
    </source>
</evidence>
<dbReference type="AlphaFoldDB" id="A0ABD0YER4"/>
<dbReference type="InterPro" id="IPR000276">
    <property type="entry name" value="GPCR_Rhodpsn"/>
</dbReference>
<evidence type="ECO:0000256" key="2">
    <source>
        <dbReference type="ARBA" id="ARBA00022692"/>
    </source>
</evidence>
<dbReference type="Gene3D" id="1.20.1070.10">
    <property type="entry name" value="Rhodopsin 7-helix transmembrane proteins"/>
    <property type="match status" value="1"/>
</dbReference>
<dbReference type="EMBL" id="JBFDAA010000015">
    <property type="protein sequence ID" value="KAL1117558.1"/>
    <property type="molecule type" value="Genomic_DNA"/>
</dbReference>
<feature type="chain" id="PRO_5044892424" description="G-protein coupled receptors family 1 profile domain-containing protein" evidence="6">
    <location>
        <begin position="21"/>
        <end position="135"/>
    </location>
</feature>
<evidence type="ECO:0000313" key="8">
    <source>
        <dbReference type="Proteomes" id="UP001558652"/>
    </source>
</evidence>
<feature type="transmembrane region" description="Helical" evidence="5">
    <location>
        <begin position="44"/>
        <end position="70"/>
    </location>
</feature>
<accession>A0ABD0YER4</accession>
<organism evidence="7 8">
    <name type="scientific">Ranatra chinensis</name>
    <dbReference type="NCBI Taxonomy" id="642074"/>
    <lineage>
        <taxon>Eukaryota</taxon>
        <taxon>Metazoa</taxon>
        <taxon>Ecdysozoa</taxon>
        <taxon>Arthropoda</taxon>
        <taxon>Hexapoda</taxon>
        <taxon>Insecta</taxon>
        <taxon>Pterygota</taxon>
        <taxon>Neoptera</taxon>
        <taxon>Paraneoptera</taxon>
        <taxon>Hemiptera</taxon>
        <taxon>Heteroptera</taxon>
        <taxon>Panheteroptera</taxon>
        <taxon>Nepomorpha</taxon>
        <taxon>Nepidae</taxon>
        <taxon>Ranatrinae</taxon>
        <taxon>Ranatra</taxon>
    </lineage>
</organism>
<feature type="signal peptide" evidence="6">
    <location>
        <begin position="1"/>
        <end position="20"/>
    </location>
</feature>
<keyword evidence="2 5" id="KW-0812">Transmembrane</keyword>
<dbReference type="Proteomes" id="UP001558652">
    <property type="component" value="Unassembled WGS sequence"/>
</dbReference>
<dbReference type="GO" id="GO:0016020">
    <property type="term" value="C:membrane"/>
    <property type="evidence" value="ECO:0007669"/>
    <property type="project" value="UniProtKB-SubCell"/>
</dbReference>
<evidence type="ECO:0000313" key="7">
    <source>
        <dbReference type="EMBL" id="KAL1117558.1"/>
    </source>
</evidence>
<comment type="caution">
    <text evidence="7">The sequence shown here is derived from an EMBL/GenBank/DDBJ whole genome shotgun (WGS) entry which is preliminary data.</text>
</comment>
<reference evidence="7 8" key="1">
    <citation type="submission" date="2024-07" db="EMBL/GenBank/DDBJ databases">
        <title>Chromosome-level genome assembly of the water stick insect Ranatra chinensis (Heteroptera: Nepidae).</title>
        <authorList>
            <person name="Liu X."/>
        </authorList>
    </citation>
    <scope>NUCLEOTIDE SEQUENCE [LARGE SCALE GENOMIC DNA]</scope>
    <source>
        <strain evidence="7">Cailab_2021Rc</strain>
        <tissue evidence="7">Muscle</tissue>
    </source>
</reference>
<keyword evidence="6" id="KW-0732">Signal</keyword>
<name>A0ABD0YER4_9HEMI</name>
<evidence type="ECO:0000256" key="6">
    <source>
        <dbReference type="SAM" id="SignalP"/>
    </source>
</evidence>
<keyword evidence="4 5" id="KW-0472">Membrane</keyword>
<evidence type="ECO:0008006" key="9">
    <source>
        <dbReference type="Google" id="ProtNLM"/>
    </source>
</evidence>
<evidence type="ECO:0000256" key="1">
    <source>
        <dbReference type="ARBA" id="ARBA00004370"/>
    </source>
</evidence>
<evidence type="ECO:0000256" key="3">
    <source>
        <dbReference type="ARBA" id="ARBA00022989"/>
    </source>
</evidence>